<sequence>MSASCATCGSVLQPVFPATSELSAPNHLLETNDPPVEVEIQTTREIIAHEENQIRLLDQNILHLQNLLALVKQQRDESKQKIRRHSCILSPIRKLPTEILCNIFSFTLLPDDEMKERLSQESSNFGIGVSPWVLTHVCARWRNISLSFSSLWVTIILPLDTYYDMGSEDSDSEEPDSVAYPPNMLDAQLIRSGNAALSVVIDDPRPPSHILNSLLTSSPRWESLQCPAFSGILPLLSGRVPLLRRVYIDTSTGDTAHHTDGPVLDAPALRDISLRGIIPVVLPWAQLTRYEARGQWVDHLHVLRQTVNLLECHLWLLGMPSPPDEIVEVPSLRTLYLHNTRSPVIPGNLVLPALKDLFIDVSPPRGLPCLRDSRRLKRIAVMMASSIDFIVQLFQQCPNITDICIPYLAEEHLVNLFRDLTGTQSVLPALERIALYSYRPSGPVTCEGLLDFIRSRRTNDPRPTLRLLQSISFGGRFGIELDLALDAKLRELEQDRLELIIEPAMQLKKWRVHHGWAVTNDLYY</sequence>
<dbReference type="SUPFAM" id="SSF52058">
    <property type="entry name" value="L domain-like"/>
    <property type="match status" value="1"/>
</dbReference>
<dbReference type="EMBL" id="JARKIE010000214">
    <property type="protein sequence ID" value="KAJ7665661.1"/>
    <property type="molecule type" value="Genomic_DNA"/>
</dbReference>
<evidence type="ECO:0000313" key="1">
    <source>
        <dbReference type="EMBL" id="KAJ7665661.1"/>
    </source>
</evidence>
<evidence type="ECO:0000313" key="2">
    <source>
        <dbReference type="Proteomes" id="UP001221757"/>
    </source>
</evidence>
<protein>
    <recommendedName>
        <fullName evidence="3">F-box domain-containing protein</fullName>
    </recommendedName>
</protein>
<organism evidence="1 2">
    <name type="scientific">Mycena rosella</name>
    <name type="common">Pink bonnet</name>
    <name type="synonym">Agaricus rosellus</name>
    <dbReference type="NCBI Taxonomy" id="1033263"/>
    <lineage>
        <taxon>Eukaryota</taxon>
        <taxon>Fungi</taxon>
        <taxon>Dikarya</taxon>
        <taxon>Basidiomycota</taxon>
        <taxon>Agaricomycotina</taxon>
        <taxon>Agaricomycetes</taxon>
        <taxon>Agaricomycetidae</taxon>
        <taxon>Agaricales</taxon>
        <taxon>Marasmiineae</taxon>
        <taxon>Mycenaceae</taxon>
        <taxon>Mycena</taxon>
    </lineage>
</organism>
<reference evidence="1" key="1">
    <citation type="submission" date="2023-03" db="EMBL/GenBank/DDBJ databases">
        <title>Massive genome expansion in bonnet fungi (Mycena s.s.) driven by repeated elements and novel gene families across ecological guilds.</title>
        <authorList>
            <consortium name="Lawrence Berkeley National Laboratory"/>
            <person name="Harder C.B."/>
            <person name="Miyauchi S."/>
            <person name="Viragh M."/>
            <person name="Kuo A."/>
            <person name="Thoen E."/>
            <person name="Andreopoulos B."/>
            <person name="Lu D."/>
            <person name="Skrede I."/>
            <person name="Drula E."/>
            <person name="Henrissat B."/>
            <person name="Morin E."/>
            <person name="Kohler A."/>
            <person name="Barry K."/>
            <person name="LaButti K."/>
            <person name="Morin E."/>
            <person name="Salamov A."/>
            <person name="Lipzen A."/>
            <person name="Mereny Z."/>
            <person name="Hegedus B."/>
            <person name="Baldrian P."/>
            <person name="Stursova M."/>
            <person name="Weitz H."/>
            <person name="Taylor A."/>
            <person name="Grigoriev I.V."/>
            <person name="Nagy L.G."/>
            <person name="Martin F."/>
            <person name="Kauserud H."/>
        </authorList>
    </citation>
    <scope>NUCLEOTIDE SEQUENCE</scope>
    <source>
        <strain evidence="1">CBHHK067</strain>
    </source>
</reference>
<comment type="caution">
    <text evidence="1">The sequence shown here is derived from an EMBL/GenBank/DDBJ whole genome shotgun (WGS) entry which is preliminary data.</text>
</comment>
<gene>
    <name evidence="1" type="ORF">B0H17DRAFT_1090588</name>
</gene>
<dbReference type="Gene3D" id="1.20.1280.50">
    <property type="match status" value="1"/>
</dbReference>
<dbReference type="Proteomes" id="UP001221757">
    <property type="component" value="Unassembled WGS sequence"/>
</dbReference>
<keyword evidence="2" id="KW-1185">Reference proteome</keyword>
<evidence type="ECO:0008006" key="3">
    <source>
        <dbReference type="Google" id="ProtNLM"/>
    </source>
</evidence>
<dbReference type="AlphaFoldDB" id="A0AAD7CVW6"/>
<name>A0AAD7CVW6_MYCRO</name>
<proteinExistence type="predicted"/>
<accession>A0AAD7CVW6</accession>